<dbReference type="AlphaFoldDB" id="A0A6I2R8R3"/>
<evidence type="ECO:0000256" key="2">
    <source>
        <dbReference type="SAM" id="SignalP"/>
    </source>
</evidence>
<accession>A0A6I2R8R3</accession>
<dbReference type="EMBL" id="WKPR01000048">
    <property type="protein sequence ID" value="MSB22645.1"/>
    <property type="molecule type" value="Genomic_DNA"/>
</dbReference>
<dbReference type="Gene3D" id="2.60.120.430">
    <property type="entry name" value="Galactose-binding lectin"/>
    <property type="match status" value="1"/>
</dbReference>
<keyword evidence="1" id="KW-0677">Repeat</keyword>
<dbReference type="InterPro" id="IPR001119">
    <property type="entry name" value="SLH_dom"/>
</dbReference>
<feature type="signal peptide" evidence="2">
    <location>
        <begin position="1"/>
        <end position="36"/>
    </location>
</feature>
<dbReference type="PANTHER" id="PTHR40446">
    <property type="entry name" value="N-ACETYLGLUCOSAMINE-1-PHOSPHODIESTER ALPHA-N-ACETYLGLUCOSAMINIDASE"/>
    <property type="match status" value="1"/>
</dbReference>
<keyword evidence="2" id="KW-0732">Signal</keyword>
<dbReference type="Pfam" id="PF09992">
    <property type="entry name" value="NAGPA"/>
    <property type="match status" value="1"/>
</dbReference>
<evidence type="ECO:0000259" key="3">
    <source>
        <dbReference type="PROSITE" id="PS51272"/>
    </source>
</evidence>
<comment type="caution">
    <text evidence="4">The sequence shown here is derived from an EMBL/GenBank/DDBJ whole genome shotgun (WGS) entry which is preliminary data.</text>
</comment>
<sequence length="1017" mass="105629">MTRFTDDIRRTSMKQWIRRGAALGLALALTVTAASASQAMGWDVHTGRAPLSQGASLGKNVFWSDTYSDLRTEYYVEYSPNASVVPTVAYGSKVTDRVTLSGMAQTLESQGKRVVSGLNGDWYVLSTGAPTGLVVTDGIVRATGYYNDTWAIGFNADGTAFIARNGLSVSVSFGGQAVKLGGGINKVRKLTDSAAVGGLTLLTDDFATTTQNTEPGVDVILSPVDDGTGTYAVKPTIGRQTQYVVEQVLESTGSIPIPEGKAVLTLNAKESEEALARLRALQPGDTVTLTVSSSDQRWSQAVQALGGVSKLVTNGQVDSGLDASRTAWPAIGIKADGTVIFYAMDGKQPGYSVGATQGQVAQRLIELGCVEAICMDGGGSTTIGVTYPDQEGMQVVNKPSDGSQRKNSTAIFLTTGLQPTGELASYYVTPSDSILLSGATVQLSATGLDTSYFPTSGGGVSWSVSSGGGTVDENGLFTAGAESGFAQVTATDGSASGTGYITTVRTPDEITLTNEATGAAVASLNLDPGGQVDLKASASYRKLALTAQDTCFTWSADPEVGTVDANGVFTAGTKSASGNLTVSAGGKTLTVPVSIAGHVKTLEDCEGDLASFGATSTASYGAETGLDYVHNGRQSLRMTYDASTGGTASLNSAQPIPAGESWLGVWVYGDGSGNTLMATTADANLQSQQFLLTALDFTGWKYVSAELPEGAATLTSLDVIYGGGAGGPAGTIWLDQFTTSNENVSDTIAPTVRLSVSGTQLTAAVSDNVDRTIPQANVILTYDGAALNLTWNEASGTLTATLPAADSGYHRVSVTACDASGNLARASADVKPAGTRTSPFGDMAGHWAEPYATYLYDTGVSKGTGVEIPVYQPEKNITRAEFFAMVARWMDLDLTQYANVELPFVDAASIPDWALNEVKAMYSLGILKGGANESGLTVNALATISRAEAMTILGRTQAKGYAEPELTFSDAGQVPDWAAGYLRSLVGQGVITGNDNRIRPNDLLTRGEVAKLLYAML</sequence>
<gene>
    <name evidence="4" type="ORF">GKE97_24605</name>
</gene>
<feature type="domain" description="SLH" evidence="3">
    <location>
        <begin position="835"/>
        <end position="900"/>
    </location>
</feature>
<protein>
    <recommendedName>
        <fullName evidence="3">SLH domain-containing protein</fullName>
    </recommendedName>
</protein>
<dbReference type="PROSITE" id="PS51272">
    <property type="entry name" value="SLH"/>
    <property type="match status" value="3"/>
</dbReference>
<feature type="domain" description="SLH" evidence="3">
    <location>
        <begin position="965"/>
        <end position="1017"/>
    </location>
</feature>
<evidence type="ECO:0000313" key="5">
    <source>
        <dbReference type="Proteomes" id="UP000434475"/>
    </source>
</evidence>
<name>A0A6I2R8R3_FLAPL</name>
<proteinExistence type="predicted"/>
<dbReference type="Proteomes" id="UP000434475">
    <property type="component" value="Unassembled WGS sequence"/>
</dbReference>
<feature type="chain" id="PRO_5026228414" description="SLH domain-containing protein" evidence="2">
    <location>
        <begin position="37"/>
        <end position="1017"/>
    </location>
</feature>
<dbReference type="PANTHER" id="PTHR40446:SF2">
    <property type="entry name" value="N-ACETYLGLUCOSAMINE-1-PHOSPHODIESTER ALPHA-N-ACETYLGLUCOSAMINIDASE"/>
    <property type="match status" value="1"/>
</dbReference>
<evidence type="ECO:0000313" key="4">
    <source>
        <dbReference type="EMBL" id="MSB22645.1"/>
    </source>
</evidence>
<organism evidence="4 5">
    <name type="scientific">Flavonifractor plautii</name>
    <name type="common">Fusobacterium plautii</name>
    <dbReference type="NCBI Taxonomy" id="292800"/>
    <lineage>
        <taxon>Bacteria</taxon>
        <taxon>Bacillati</taxon>
        <taxon>Bacillota</taxon>
        <taxon>Clostridia</taxon>
        <taxon>Eubacteriales</taxon>
        <taxon>Oscillospiraceae</taxon>
        <taxon>Flavonifractor</taxon>
    </lineage>
</organism>
<evidence type="ECO:0000256" key="1">
    <source>
        <dbReference type="ARBA" id="ARBA00022737"/>
    </source>
</evidence>
<feature type="domain" description="SLH" evidence="3">
    <location>
        <begin position="901"/>
        <end position="964"/>
    </location>
</feature>
<dbReference type="Pfam" id="PF00395">
    <property type="entry name" value="SLH"/>
    <property type="match status" value="3"/>
</dbReference>
<reference evidence="4 5" key="1">
    <citation type="journal article" date="2019" name="Nat. Med.">
        <title>A library of human gut bacterial isolates paired with longitudinal multiomics data enables mechanistic microbiome research.</title>
        <authorList>
            <person name="Poyet M."/>
            <person name="Groussin M."/>
            <person name="Gibbons S.M."/>
            <person name="Avila-Pacheco J."/>
            <person name="Jiang X."/>
            <person name="Kearney S.M."/>
            <person name="Perrotta A.R."/>
            <person name="Berdy B."/>
            <person name="Zhao S."/>
            <person name="Lieberman T.D."/>
            <person name="Swanson P.K."/>
            <person name="Smith M."/>
            <person name="Roesemann S."/>
            <person name="Alexander J.E."/>
            <person name="Rich S.A."/>
            <person name="Livny J."/>
            <person name="Vlamakis H."/>
            <person name="Clish C."/>
            <person name="Bullock K."/>
            <person name="Deik A."/>
            <person name="Scott J."/>
            <person name="Pierce K.A."/>
            <person name="Xavier R.J."/>
            <person name="Alm E.J."/>
        </authorList>
    </citation>
    <scope>NUCLEOTIDE SEQUENCE [LARGE SCALE GENOMIC DNA]</scope>
    <source>
        <strain evidence="4 5">BIOML-A2</strain>
    </source>
</reference>
<dbReference type="InterPro" id="IPR018711">
    <property type="entry name" value="NAGPA"/>
</dbReference>